<dbReference type="EMBL" id="SWFS01000389">
    <property type="protein sequence ID" value="KAA8906882.1"/>
    <property type="molecule type" value="Genomic_DNA"/>
</dbReference>
<dbReference type="InterPro" id="IPR013103">
    <property type="entry name" value="RVT_2"/>
</dbReference>
<protein>
    <recommendedName>
        <fullName evidence="1">Reverse transcriptase Ty1/copia-type domain-containing protein</fullName>
    </recommendedName>
</protein>
<evidence type="ECO:0000313" key="2">
    <source>
        <dbReference type="EMBL" id="KAA8906882.1"/>
    </source>
</evidence>
<organism evidence="2 3">
    <name type="scientific">Trichomonascus ciferrii</name>
    <dbReference type="NCBI Taxonomy" id="44093"/>
    <lineage>
        <taxon>Eukaryota</taxon>
        <taxon>Fungi</taxon>
        <taxon>Dikarya</taxon>
        <taxon>Ascomycota</taxon>
        <taxon>Saccharomycotina</taxon>
        <taxon>Dipodascomycetes</taxon>
        <taxon>Dipodascales</taxon>
        <taxon>Trichomonascaceae</taxon>
        <taxon>Trichomonascus</taxon>
        <taxon>Trichomonascus ciferrii complex</taxon>
    </lineage>
</organism>
<dbReference type="AlphaFoldDB" id="A0A642UY88"/>
<dbReference type="OrthoDB" id="4064460at2759"/>
<feature type="domain" description="Reverse transcriptase Ty1/copia-type" evidence="1">
    <location>
        <begin position="16"/>
        <end position="119"/>
    </location>
</feature>
<accession>A0A642UY88</accession>
<dbReference type="Proteomes" id="UP000761534">
    <property type="component" value="Unassembled WGS sequence"/>
</dbReference>
<evidence type="ECO:0000313" key="3">
    <source>
        <dbReference type="Proteomes" id="UP000761534"/>
    </source>
</evidence>
<comment type="caution">
    <text evidence="2">The sequence shown here is derived from an EMBL/GenBank/DDBJ whole genome shotgun (WGS) entry which is preliminary data.</text>
</comment>
<reference evidence="2" key="1">
    <citation type="journal article" date="2019" name="G3 (Bethesda)">
        <title>Genome Assemblies of Two Rare Opportunistic Yeast Pathogens: Diutina rugosa (syn. Candida rugosa) and Trichomonascus ciferrii (syn. Candida ciferrii).</title>
        <authorList>
            <person name="Mixao V."/>
            <person name="Saus E."/>
            <person name="Hansen A.P."/>
            <person name="Lass-Florl C."/>
            <person name="Gabaldon T."/>
        </authorList>
    </citation>
    <scope>NUCLEOTIDE SEQUENCE</scope>
    <source>
        <strain evidence="2">CBS 4856</strain>
    </source>
</reference>
<dbReference type="VEuPathDB" id="FungiDB:TRICI_005066"/>
<sequence length="125" mass="14260">MEDAFKSQLERGTLVKVEKLPQGKKPIPTKWVFQVEDDLSGRVTRFKGRLVEKGFRQQKYRDYGDTFSPTLTVENLRTALGSAATKDMIIHQVHIKTAFLYSNLIEELYVTLPKGTFKKQDPGLG</sequence>
<dbReference type="Pfam" id="PF07727">
    <property type="entry name" value="RVT_2"/>
    <property type="match status" value="1"/>
</dbReference>
<evidence type="ECO:0000259" key="1">
    <source>
        <dbReference type="Pfam" id="PF07727"/>
    </source>
</evidence>
<name>A0A642UY88_9ASCO</name>
<gene>
    <name evidence="2" type="ORF">TRICI_005066</name>
</gene>
<keyword evidence="3" id="KW-1185">Reference proteome</keyword>
<proteinExistence type="predicted"/>